<name>A0A5B7D8P5_PORTR</name>
<sequence>MNGSVSVIGEGHNGFIYCIANLRLRCHVAWTDPDNTPLPIYTLPDQRMDVGVGKIYVVSGAYPITFASIVSSELSTHLSGPYTCTLAHGTTRYLRYTS</sequence>
<comment type="caution">
    <text evidence="1">The sequence shown here is derived from an EMBL/GenBank/DDBJ whole genome shotgun (WGS) entry which is preliminary data.</text>
</comment>
<evidence type="ECO:0000313" key="2">
    <source>
        <dbReference type="Proteomes" id="UP000324222"/>
    </source>
</evidence>
<organism evidence="1 2">
    <name type="scientific">Portunus trituberculatus</name>
    <name type="common">Swimming crab</name>
    <name type="synonym">Neptunus trituberculatus</name>
    <dbReference type="NCBI Taxonomy" id="210409"/>
    <lineage>
        <taxon>Eukaryota</taxon>
        <taxon>Metazoa</taxon>
        <taxon>Ecdysozoa</taxon>
        <taxon>Arthropoda</taxon>
        <taxon>Crustacea</taxon>
        <taxon>Multicrustacea</taxon>
        <taxon>Malacostraca</taxon>
        <taxon>Eumalacostraca</taxon>
        <taxon>Eucarida</taxon>
        <taxon>Decapoda</taxon>
        <taxon>Pleocyemata</taxon>
        <taxon>Brachyura</taxon>
        <taxon>Eubrachyura</taxon>
        <taxon>Portunoidea</taxon>
        <taxon>Portunidae</taxon>
        <taxon>Portuninae</taxon>
        <taxon>Portunus</taxon>
    </lineage>
</organism>
<dbReference type="Proteomes" id="UP000324222">
    <property type="component" value="Unassembled WGS sequence"/>
</dbReference>
<proteinExistence type="predicted"/>
<reference evidence="1 2" key="1">
    <citation type="submission" date="2019-05" db="EMBL/GenBank/DDBJ databases">
        <title>Another draft genome of Portunus trituberculatus and its Hox gene families provides insights of decapod evolution.</title>
        <authorList>
            <person name="Jeong J.-H."/>
            <person name="Song I."/>
            <person name="Kim S."/>
            <person name="Choi T."/>
            <person name="Kim D."/>
            <person name="Ryu S."/>
            <person name="Kim W."/>
        </authorList>
    </citation>
    <scope>NUCLEOTIDE SEQUENCE [LARGE SCALE GENOMIC DNA]</scope>
    <source>
        <tissue evidence="1">Muscle</tissue>
    </source>
</reference>
<dbReference type="OrthoDB" id="10632805at2759"/>
<keyword evidence="2" id="KW-1185">Reference proteome</keyword>
<protein>
    <submittedName>
        <fullName evidence="1">Uncharacterized protein</fullName>
    </submittedName>
</protein>
<evidence type="ECO:0000313" key="1">
    <source>
        <dbReference type="EMBL" id="MPC17661.1"/>
    </source>
</evidence>
<dbReference type="EMBL" id="VSRR010000610">
    <property type="protein sequence ID" value="MPC17661.1"/>
    <property type="molecule type" value="Genomic_DNA"/>
</dbReference>
<accession>A0A5B7D8P5</accession>
<gene>
    <name evidence="1" type="ORF">E2C01_010525</name>
</gene>
<dbReference type="AlphaFoldDB" id="A0A5B7D8P5"/>